<dbReference type="EMBL" id="QGDQ01000009">
    <property type="protein sequence ID" value="PWJ53983.1"/>
    <property type="molecule type" value="Genomic_DNA"/>
</dbReference>
<dbReference type="RefSeq" id="WP_170131402.1">
    <property type="nucleotide sequence ID" value="NZ_QGDQ01000009.1"/>
</dbReference>
<name>A0A316A8M0_9ACTN</name>
<accession>A0A316A8M0</accession>
<evidence type="ECO:0000313" key="2">
    <source>
        <dbReference type="Proteomes" id="UP000245469"/>
    </source>
</evidence>
<reference evidence="1 2" key="1">
    <citation type="submission" date="2018-03" db="EMBL/GenBank/DDBJ databases">
        <title>Genomic Encyclopedia of Archaeal and Bacterial Type Strains, Phase II (KMG-II): from individual species to whole genera.</title>
        <authorList>
            <person name="Goeker M."/>
        </authorList>
    </citation>
    <scope>NUCLEOTIDE SEQUENCE [LARGE SCALE GENOMIC DNA]</scope>
    <source>
        <strain evidence="1 2">DSM 44889</strain>
    </source>
</reference>
<organism evidence="1 2">
    <name type="scientific">Quadrisphaera granulorum</name>
    <dbReference type="NCBI Taxonomy" id="317664"/>
    <lineage>
        <taxon>Bacteria</taxon>
        <taxon>Bacillati</taxon>
        <taxon>Actinomycetota</taxon>
        <taxon>Actinomycetes</taxon>
        <taxon>Kineosporiales</taxon>
        <taxon>Kineosporiaceae</taxon>
        <taxon>Quadrisphaera</taxon>
    </lineage>
</organism>
<sequence length="307" mass="33019">MIEVRPTVAIRRLEWVLEGLDSKPGWGADAAVVMAPAFADVVPPEMFVNAYQRRAERFAPVTVVALEADGDYSARASVADVEGAISVVHCHVEEAEPHRITRTWMLGYVPDGLTDRLPVVFGVDDVPSARAVDGGSRLVVMTGVPGSGKSTIADEVGRVLGDPVFAMDWLLGALTPFGGHHLKHTGEIADELLTTLAFRQLVAGQSSILDAPAEDAATRERWISMAKAAGARLRVVHCVCTDLELHRSRVEGRRRGIPGWYDAGDWGDVTTRMAAFTPWPAATLTLDTSRPLADCVADAVAFITRGT</sequence>
<keyword evidence="2" id="KW-1185">Reference proteome</keyword>
<evidence type="ECO:0000313" key="1">
    <source>
        <dbReference type="EMBL" id="PWJ53983.1"/>
    </source>
</evidence>
<dbReference type="AlphaFoldDB" id="A0A316A8M0"/>
<evidence type="ECO:0008006" key="3">
    <source>
        <dbReference type="Google" id="ProtNLM"/>
    </source>
</evidence>
<protein>
    <recommendedName>
        <fullName evidence="3">AAA domain-containing protein</fullName>
    </recommendedName>
</protein>
<dbReference type="Gene3D" id="3.40.50.300">
    <property type="entry name" value="P-loop containing nucleotide triphosphate hydrolases"/>
    <property type="match status" value="1"/>
</dbReference>
<proteinExistence type="predicted"/>
<gene>
    <name evidence="1" type="ORF">BXY45_10965</name>
</gene>
<dbReference type="PANTHER" id="PTHR37807">
    <property type="entry name" value="OS07G0160300 PROTEIN"/>
    <property type="match status" value="1"/>
</dbReference>
<dbReference type="Pfam" id="PF13671">
    <property type="entry name" value="AAA_33"/>
    <property type="match status" value="1"/>
</dbReference>
<dbReference type="PANTHER" id="PTHR37807:SF3">
    <property type="entry name" value="OS07G0160300 PROTEIN"/>
    <property type="match status" value="1"/>
</dbReference>
<dbReference type="SUPFAM" id="SSF52540">
    <property type="entry name" value="P-loop containing nucleoside triphosphate hydrolases"/>
    <property type="match status" value="1"/>
</dbReference>
<comment type="caution">
    <text evidence="1">The sequence shown here is derived from an EMBL/GenBank/DDBJ whole genome shotgun (WGS) entry which is preliminary data.</text>
</comment>
<dbReference type="InterPro" id="IPR027417">
    <property type="entry name" value="P-loop_NTPase"/>
</dbReference>
<dbReference type="Proteomes" id="UP000245469">
    <property type="component" value="Unassembled WGS sequence"/>
</dbReference>